<evidence type="ECO:0000313" key="2">
    <source>
        <dbReference type="Proteomes" id="UP000824232"/>
    </source>
</evidence>
<reference evidence="1" key="1">
    <citation type="submission" date="2020-10" db="EMBL/GenBank/DDBJ databases">
        <authorList>
            <person name="Gilroy R."/>
        </authorList>
    </citation>
    <scope>NUCLEOTIDE SEQUENCE</scope>
    <source>
        <strain evidence="1">CHK184-20233</strain>
    </source>
</reference>
<evidence type="ECO:0008006" key="3">
    <source>
        <dbReference type="Google" id="ProtNLM"/>
    </source>
</evidence>
<reference evidence="1" key="2">
    <citation type="journal article" date="2021" name="PeerJ">
        <title>Extensive microbial diversity within the chicken gut microbiome revealed by metagenomics and culture.</title>
        <authorList>
            <person name="Gilroy R."/>
            <person name="Ravi A."/>
            <person name="Getino M."/>
            <person name="Pursley I."/>
            <person name="Horton D.L."/>
            <person name="Alikhan N.F."/>
            <person name="Baker D."/>
            <person name="Gharbi K."/>
            <person name="Hall N."/>
            <person name="Watson M."/>
            <person name="Adriaenssens E.M."/>
            <person name="Foster-Nyarko E."/>
            <person name="Jarju S."/>
            <person name="Secka A."/>
            <person name="Antonio M."/>
            <person name="Oren A."/>
            <person name="Chaudhuri R.R."/>
            <person name="La Ragione R."/>
            <person name="Hildebrand F."/>
            <person name="Pallen M.J."/>
        </authorList>
    </citation>
    <scope>NUCLEOTIDE SEQUENCE</scope>
    <source>
        <strain evidence="1">CHK184-20233</strain>
    </source>
</reference>
<protein>
    <recommendedName>
        <fullName evidence="3">Spore coat protein YutH</fullName>
    </recommendedName>
</protein>
<name>A0A9D1DVL2_9FIRM</name>
<proteinExistence type="predicted"/>
<comment type="caution">
    <text evidence="1">The sequence shown here is derived from an EMBL/GenBank/DDBJ whole genome shotgun (WGS) entry which is preliminary data.</text>
</comment>
<dbReference type="Proteomes" id="UP000824232">
    <property type="component" value="Unassembled WGS sequence"/>
</dbReference>
<sequence length="301" mass="36815">MKNTLFYYYGLTPEKIIKKDNYYYFYLDNYIYYLYKVNRPLEYINELIILLRNVYNNSFMMIIFNVNKEALSIINNHYYILLRAPKNNRFNINDIYNPTYCPKEASNLKLLNHSSWNNLWSSKIDYFEYQKDYIKIKYKILYQTLDYFIGLGENAISYFNATNSYLTKEFNDILVLSRRRVNLNDLSFYNPLNIVIDNKARDSAEYLKYLFITDDYTYDFLDEFLTNLNYSTYQYALLIARLLFPSHYFDIYEKIINETLKEKEIINVLKRTDEYEKFLRYIYNFINKKKPILKIDWLEAN</sequence>
<dbReference type="AlphaFoldDB" id="A0A9D1DVL2"/>
<evidence type="ECO:0000313" key="1">
    <source>
        <dbReference type="EMBL" id="HIR59825.1"/>
    </source>
</evidence>
<dbReference type="EMBL" id="DVHC01000066">
    <property type="protein sequence ID" value="HIR59825.1"/>
    <property type="molecule type" value="Genomic_DNA"/>
</dbReference>
<organism evidence="1 2">
    <name type="scientific">Candidatus Onthousia excrementipullorum</name>
    <dbReference type="NCBI Taxonomy" id="2840884"/>
    <lineage>
        <taxon>Bacteria</taxon>
        <taxon>Bacillati</taxon>
        <taxon>Bacillota</taxon>
        <taxon>Bacilli</taxon>
        <taxon>Candidatus Onthousia</taxon>
    </lineage>
</organism>
<gene>
    <name evidence="1" type="ORF">IAB38_07260</name>
</gene>
<accession>A0A9D1DVL2</accession>